<evidence type="ECO:0000256" key="10">
    <source>
        <dbReference type="SAM" id="Phobius"/>
    </source>
</evidence>
<feature type="transmembrane region" description="Helical" evidence="10">
    <location>
        <begin position="81"/>
        <end position="100"/>
    </location>
</feature>
<keyword evidence="6" id="KW-0560">Oxidoreductase</keyword>
<dbReference type="PANTHER" id="PTHR34573">
    <property type="entry name" value="VKC DOMAIN-CONTAINING PROTEIN"/>
    <property type="match status" value="1"/>
</dbReference>
<dbReference type="AlphaFoldDB" id="A0A7J3VS39"/>
<evidence type="ECO:0000256" key="8">
    <source>
        <dbReference type="ARBA" id="ARBA00023157"/>
    </source>
</evidence>
<evidence type="ECO:0000256" key="2">
    <source>
        <dbReference type="ARBA" id="ARBA00006214"/>
    </source>
</evidence>
<feature type="transmembrane region" description="Helical" evidence="10">
    <location>
        <begin position="106"/>
        <end position="129"/>
    </location>
</feature>
<comment type="caution">
    <text evidence="12">The sequence shown here is derived from an EMBL/GenBank/DDBJ whole genome shotgun (WGS) entry which is preliminary data.</text>
</comment>
<comment type="subcellular location">
    <subcellularLocation>
        <location evidence="1">Membrane</location>
        <topology evidence="1">Multi-pass membrane protein</topology>
    </subcellularLocation>
</comment>
<keyword evidence="9" id="KW-0676">Redox-active center</keyword>
<dbReference type="EMBL" id="DRXH01000038">
    <property type="protein sequence ID" value="HHM43860.1"/>
    <property type="molecule type" value="Genomic_DNA"/>
</dbReference>
<evidence type="ECO:0000256" key="6">
    <source>
        <dbReference type="ARBA" id="ARBA00023002"/>
    </source>
</evidence>
<accession>A0A7J3VS39</accession>
<dbReference type="SMART" id="SM00756">
    <property type="entry name" value="VKc"/>
    <property type="match status" value="1"/>
</dbReference>
<dbReference type="Pfam" id="PF07884">
    <property type="entry name" value="VKOR"/>
    <property type="match status" value="1"/>
</dbReference>
<evidence type="ECO:0000256" key="4">
    <source>
        <dbReference type="ARBA" id="ARBA00022719"/>
    </source>
</evidence>
<protein>
    <submittedName>
        <fullName evidence="12">Vitamin K epoxide reductase family protein</fullName>
    </submittedName>
</protein>
<dbReference type="Gene3D" id="1.20.1440.130">
    <property type="entry name" value="VKOR domain"/>
    <property type="match status" value="1"/>
</dbReference>
<dbReference type="GO" id="GO:0016491">
    <property type="term" value="F:oxidoreductase activity"/>
    <property type="evidence" value="ECO:0007669"/>
    <property type="project" value="UniProtKB-KW"/>
</dbReference>
<evidence type="ECO:0000313" key="12">
    <source>
        <dbReference type="EMBL" id="HHM43860.1"/>
    </source>
</evidence>
<dbReference type="GO" id="GO:0016020">
    <property type="term" value="C:membrane"/>
    <property type="evidence" value="ECO:0007669"/>
    <property type="project" value="UniProtKB-SubCell"/>
</dbReference>
<evidence type="ECO:0000256" key="3">
    <source>
        <dbReference type="ARBA" id="ARBA00022692"/>
    </source>
</evidence>
<gene>
    <name evidence="12" type="ORF">ENM31_00995</name>
</gene>
<keyword evidence="3 10" id="KW-0812">Transmembrane</keyword>
<evidence type="ECO:0000256" key="9">
    <source>
        <dbReference type="ARBA" id="ARBA00023284"/>
    </source>
</evidence>
<evidence type="ECO:0000259" key="11">
    <source>
        <dbReference type="SMART" id="SM00756"/>
    </source>
</evidence>
<feature type="domain" description="Vitamin K epoxide reductase" evidence="11">
    <location>
        <begin position="2"/>
        <end position="131"/>
    </location>
</feature>
<name>A0A7J3VS39_CALS0</name>
<dbReference type="CDD" id="cd12918">
    <property type="entry name" value="VKOR_arc"/>
    <property type="match status" value="1"/>
</dbReference>
<evidence type="ECO:0000256" key="5">
    <source>
        <dbReference type="ARBA" id="ARBA00022989"/>
    </source>
</evidence>
<dbReference type="InterPro" id="IPR038354">
    <property type="entry name" value="VKOR_sf"/>
</dbReference>
<keyword evidence="4" id="KW-0874">Quinone</keyword>
<feature type="transmembrane region" description="Helical" evidence="10">
    <location>
        <begin position="56"/>
        <end position="74"/>
    </location>
</feature>
<keyword evidence="8" id="KW-1015">Disulfide bond</keyword>
<evidence type="ECO:0000256" key="7">
    <source>
        <dbReference type="ARBA" id="ARBA00023136"/>
    </source>
</evidence>
<dbReference type="InterPro" id="IPR012932">
    <property type="entry name" value="VKOR"/>
</dbReference>
<dbReference type="GO" id="GO:0048038">
    <property type="term" value="F:quinone binding"/>
    <property type="evidence" value="ECO:0007669"/>
    <property type="project" value="UniProtKB-KW"/>
</dbReference>
<proteinExistence type="inferred from homology"/>
<evidence type="ECO:0000256" key="1">
    <source>
        <dbReference type="ARBA" id="ARBA00004141"/>
    </source>
</evidence>
<keyword evidence="7 10" id="KW-0472">Membrane</keyword>
<keyword evidence="5 10" id="KW-1133">Transmembrane helix</keyword>
<comment type="similarity">
    <text evidence="2">Belongs to the VKOR family.</text>
</comment>
<organism evidence="12">
    <name type="scientific">Caldiarchaeum subterraneum</name>
    <dbReference type="NCBI Taxonomy" id="311458"/>
    <lineage>
        <taxon>Archaea</taxon>
        <taxon>Nitrososphaerota</taxon>
        <taxon>Candidatus Caldarchaeales</taxon>
        <taxon>Candidatus Caldarchaeaceae</taxon>
        <taxon>Candidatus Caldarchaeum</taxon>
    </lineage>
</organism>
<sequence length="147" mass="15624">MGLLSLHLAAAISLAGLVLSLYLTVAPVPEFCEITSFVSCDRVLSSPYAKFLGIPTAMYGAVWFATASSTAFLAVDRKPALKLLVAWSAAGVAGVAVLVYVELFLINAVCLLCTAAHVLILAVLGLSVYELRRQQQTLTTKQTTQAY</sequence>
<dbReference type="PANTHER" id="PTHR34573:SF1">
    <property type="entry name" value="VITAMIN K EPOXIDE REDUCTASE DOMAIN-CONTAINING PROTEIN"/>
    <property type="match status" value="1"/>
</dbReference>
<reference evidence="12" key="1">
    <citation type="journal article" date="2020" name="mSystems">
        <title>Genome- and Community-Level Interaction Insights into Carbon Utilization and Element Cycling Functions of Hydrothermarchaeota in Hydrothermal Sediment.</title>
        <authorList>
            <person name="Zhou Z."/>
            <person name="Liu Y."/>
            <person name="Xu W."/>
            <person name="Pan J."/>
            <person name="Luo Z.H."/>
            <person name="Li M."/>
        </authorList>
    </citation>
    <scope>NUCLEOTIDE SEQUENCE [LARGE SCALE GENOMIC DNA]</scope>
    <source>
        <strain evidence="12">SpSt-1074</strain>
    </source>
</reference>